<sequence>MIWQTLASSAPTAKGEERKFFAPSKGYEFLFCHPSPCSLVVSVVNEREHHGQQAPALKAKEVKCLDLSGRMVYSSGGLQLRIAKQQAILSRHNFNSWAVVRKFKDNFSQGSQQEFMALVDKGKAVAKTSLQASLDSADAAARTTASGWS</sequence>
<organism evidence="1 2">
    <name type="scientific">Chelonia mydas</name>
    <name type="common">Green sea-turtle</name>
    <name type="synonym">Chelonia agassizi</name>
    <dbReference type="NCBI Taxonomy" id="8469"/>
    <lineage>
        <taxon>Eukaryota</taxon>
        <taxon>Metazoa</taxon>
        <taxon>Chordata</taxon>
        <taxon>Craniata</taxon>
        <taxon>Vertebrata</taxon>
        <taxon>Euteleostomi</taxon>
        <taxon>Archelosauria</taxon>
        <taxon>Testudinata</taxon>
        <taxon>Testudines</taxon>
        <taxon>Cryptodira</taxon>
        <taxon>Durocryptodira</taxon>
        <taxon>Americhelydia</taxon>
        <taxon>Chelonioidea</taxon>
        <taxon>Cheloniidae</taxon>
        <taxon>Chelonia</taxon>
    </lineage>
</organism>
<proteinExistence type="predicted"/>
<protein>
    <submittedName>
        <fullName evidence="1">Uncharacterized protein</fullName>
    </submittedName>
</protein>
<dbReference type="Gene3D" id="1.10.287.3160">
    <property type="match status" value="1"/>
</dbReference>
<keyword evidence="2" id="KW-1185">Reference proteome</keyword>
<accession>M7BMB1</accession>
<evidence type="ECO:0000313" key="1">
    <source>
        <dbReference type="EMBL" id="EMP29312.1"/>
    </source>
</evidence>
<dbReference type="Proteomes" id="UP000031443">
    <property type="component" value="Unassembled WGS sequence"/>
</dbReference>
<dbReference type="AlphaFoldDB" id="M7BMB1"/>
<gene>
    <name evidence="1" type="ORF">UY3_13581</name>
</gene>
<dbReference type="EMBL" id="KB557346">
    <property type="protein sequence ID" value="EMP29312.1"/>
    <property type="molecule type" value="Genomic_DNA"/>
</dbReference>
<name>M7BMB1_CHEMY</name>
<reference evidence="2" key="1">
    <citation type="journal article" date="2013" name="Nat. Genet.">
        <title>The draft genomes of soft-shell turtle and green sea turtle yield insights into the development and evolution of the turtle-specific body plan.</title>
        <authorList>
            <person name="Wang Z."/>
            <person name="Pascual-Anaya J."/>
            <person name="Zadissa A."/>
            <person name="Li W."/>
            <person name="Niimura Y."/>
            <person name="Huang Z."/>
            <person name="Li C."/>
            <person name="White S."/>
            <person name="Xiong Z."/>
            <person name="Fang D."/>
            <person name="Wang B."/>
            <person name="Ming Y."/>
            <person name="Chen Y."/>
            <person name="Zheng Y."/>
            <person name="Kuraku S."/>
            <person name="Pignatelli M."/>
            <person name="Herrero J."/>
            <person name="Beal K."/>
            <person name="Nozawa M."/>
            <person name="Li Q."/>
            <person name="Wang J."/>
            <person name="Zhang H."/>
            <person name="Yu L."/>
            <person name="Shigenobu S."/>
            <person name="Wang J."/>
            <person name="Liu J."/>
            <person name="Flicek P."/>
            <person name="Searle S."/>
            <person name="Wang J."/>
            <person name="Kuratani S."/>
            <person name="Yin Y."/>
            <person name="Aken B."/>
            <person name="Zhang G."/>
            <person name="Irie N."/>
        </authorList>
    </citation>
    <scope>NUCLEOTIDE SEQUENCE [LARGE SCALE GENOMIC DNA]</scope>
</reference>
<evidence type="ECO:0000313" key="2">
    <source>
        <dbReference type="Proteomes" id="UP000031443"/>
    </source>
</evidence>